<keyword evidence="3" id="KW-1185">Reference proteome</keyword>
<feature type="region of interest" description="Disordered" evidence="1">
    <location>
        <begin position="26"/>
        <end position="50"/>
    </location>
</feature>
<reference evidence="2 3" key="1">
    <citation type="submission" date="2018-04" db="EMBL/GenBank/DDBJ databases">
        <authorList>
            <person name="Vogel A."/>
        </authorList>
    </citation>
    <scope>NUCLEOTIDE SEQUENCE [LARGE SCALE GENOMIC DNA]</scope>
</reference>
<accession>A0A484NLU5</accession>
<evidence type="ECO:0000313" key="2">
    <source>
        <dbReference type="EMBL" id="VFR02131.1"/>
    </source>
</evidence>
<gene>
    <name evidence="2" type="ORF">CCAM_LOCUS43906</name>
</gene>
<feature type="compositionally biased region" description="Basic and acidic residues" evidence="1">
    <location>
        <begin position="97"/>
        <end position="113"/>
    </location>
</feature>
<sequence>MDYISSNPTSSTLHVFDLNLPPATAHDFDLNEAPTPASRGDEPSFEDDLSFDDTVVPSLSIRGYFSDMARLAEVISPRIALTNTSTSRGVHTGPPEEPVHENEAEQHENNTTHRLSDIQKKRIFEMLMGKAKEDCKLINRQSQKPKSSKEHI</sequence>
<dbReference type="AlphaFoldDB" id="A0A484NLU5"/>
<dbReference type="Proteomes" id="UP000595140">
    <property type="component" value="Unassembled WGS sequence"/>
</dbReference>
<name>A0A484NLU5_9ASTE</name>
<evidence type="ECO:0000256" key="1">
    <source>
        <dbReference type="SAM" id="MobiDB-lite"/>
    </source>
</evidence>
<evidence type="ECO:0000313" key="3">
    <source>
        <dbReference type="Proteomes" id="UP000595140"/>
    </source>
</evidence>
<dbReference type="EMBL" id="OOIL02006793">
    <property type="protein sequence ID" value="VFR02131.1"/>
    <property type="molecule type" value="Genomic_DNA"/>
</dbReference>
<organism evidence="2 3">
    <name type="scientific">Cuscuta campestris</name>
    <dbReference type="NCBI Taxonomy" id="132261"/>
    <lineage>
        <taxon>Eukaryota</taxon>
        <taxon>Viridiplantae</taxon>
        <taxon>Streptophyta</taxon>
        <taxon>Embryophyta</taxon>
        <taxon>Tracheophyta</taxon>
        <taxon>Spermatophyta</taxon>
        <taxon>Magnoliopsida</taxon>
        <taxon>eudicotyledons</taxon>
        <taxon>Gunneridae</taxon>
        <taxon>Pentapetalae</taxon>
        <taxon>asterids</taxon>
        <taxon>lamiids</taxon>
        <taxon>Solanales</taxon>
        <taxon>Convolvulaceae</taxon>
        <taxon>Cuscuteae</taxon>
        <taxon>Cuscuta</taxon>
        <taxon>Cuscuta subgen. Grammica</taxon>
        <taxon>Cuscuta sect. Cleistogrammica</taxon>
    </lineage>
</organism>
<protein>
    <submittedName>
        <fullName evidence="2">Uncharacterized protein</fullName>
    </submittedName>
</protein>
<proteinExistence type="predicted"/>
<feature type="region of interest" description="Disordered" evidence="1">
    <location>
        <begin position="83"/>
        <end position="113"/>
    </location>
</feature>